<reference evidence="2" key="2">
    <citation type="submission" date="2021-01" db="EMBL/GenBank/DDBJ databases">
        <authorList>
            <person name="Kaushik A."/>
        </authorList>
    </citation>
    <scope>NUCLEOTIDE SEQUENCE</scope>
    <source>
        <strain evidence="2">AG2-2IIIB</strain>
    </source>
</reference>
<dbReference type="Proteomes" id="UP000663843">
    <property type="component" value="Unassembled WGS sequence"/>
</dbReference>
<keyword evidence="4" id="KW-1185">Reference proteome</keyword>
<feature type="region of interest" description="Disordered" evidence="1">
    <location>
        <begin position="1"/>
        <end position="73"/>
    </location>
</feature>
<dbReference type="AlphaFoldDB" id="A0A0K6GBZ0"/>
<gene>
    <name evidence="2" type="ORF">RDB_LOCUS15417</name>
    <name evidence="3" type="ORF">RSOLAG22IIIB_01984</name>
</gene>
<dbReference type="EMBL" id="CAJMWT010000951">
    <property type="protein sequence ID" value="CAE6366193.1"/>
    <property type="molecule type" value="Genomic_DNA"/>
</dbReference>
<evidence type="ECO:0000313" key="2">
    <source>
        <dbReference type="EMBL" id="CAE6366193.1"/>
    </source>
</evidence>
<sequence length="137" mass="14890">MPRRPAPSALRLVDGPTPARGEPRHTLPAPPQPVFQPKTITKPRSGSSPSRTTIDAPTLFIGPDSTDKSSVNGIMFESPTERGYIPQWDMAPVAATASRRLQPGPWDRTRINAISKEQVSELIALPKPVVANPVPIW</sequence>
<accession>A0A0K6GBZ0</accession>
<name>A0A0K6GBZ0_9AGAM</name>
<reference evidence="3 4" key="1">
    <citation type="submission" date="2015-07" db="EMBL/GenBank/DDBJ databases">
        <authorList>
            <person name="Noorani M."/>
        </authorList>
    </citation>
    <scope>NUCLEOTIDE SEQUENCE [LARGE SCALE GENOMIC DNA]</scope>
    <source>
        <strain evidence="3">BBA 69670</strain>
    </source>
</reference>
<organism evidence="3 4">
    <name type="scientific">Rhizoctonia solani</name>
    <dbReference type="NCBI Taxonomy" id="456999"/>
    <lineage>
        <taxon>Eukaryota</taxon>
        <taxon>Fungi</taxon>
        <taxon>Dikarya</taxon>
        <taxon>Basidiomycota</taxon>
        <taxon>Agaricomycotina</taxon>
        <taxon>Agaricomycetes</taxon>
        <taxon>Cantharellales</taxon>
        <taxon>Ceratobasidiaceae</taxon>
        <taxon>Rhizoctonia</taxon>
    </lineage>
</organism>
<feature type="compositionally biased region" description="Polar residues" evidence="1">
    <location>
        <begin position="38"/>
        <end position="55"/>
    </location>
</feature>
<dbReference type="Proteomes" id="UP000044841">
    <property type="component" value="Unassembled WGS sequence"/>
</dbReference>
<proteinExistence type="predicted"/>
<dbReference type="EMBL" id="CYGV01001622">
    <property type="protein sequence ID" value="CUA75980.1"/>
    <property type="molecule type" value="Genomic_DNA"/>
</dbReference>
<protein>
    <submittedName>
        <fullName evidence="3">Uncharacterized protein</fullName>
    </submittedName>
</protein>
<evidence type="ECO:0000313" key="4">
    <source>
        <dbReference type="Proteomes" id="UP000044841"/>
    </source>
</evidence>
<evidence type="ECO:0000256" key="1">
    <source>
        <dbReference type="SAM" id="MobiDB-lite"/>
    </source>
</evidence>
<evidence type="ECO:0000313" key="3">
    <source>
        <dbReference type="EMBL" id="CUA75980.1"/>
    </source>
</evidence>